<feature type="domain" description="FecR protein" evidence="2">
    <location>
        <begin position="184"/>
        <end position="278"/>
    </location>
</feature>
<dbReference type="Pfam" id="PF16344">
    <property type="entry name" value="FecR_C"/>
    <property type="match status" value="1"/>
</dbReference>
<evidence type="ECO:0000259" key="3">
    <source>
        <dbReference type="Pfam" id="PF16344"/>
    </source>
</evidence>
<dbReference type="FunFam" id="2.60.120.1440:FF:000001">
    <property type="entry name" value="Putative anti-sigma factor"/>
    <property type="match status" value="1"/>
</dbReference>
<keyword evidence="1" id="KW-0472">Membrane</keyword>
<gene>
    <name evidence="4" type="ORF">SAMN04488101_11829</name>
</gene>
<dbReference type="Proteomes" id="UP000192678">
    <property type="component" value="Unassembled WGS sequence"/>
</dbReference>
<name>A0A1W2F135_9SPHI</name>
<proteinExistence type="predicted"/>
<evidence type="ECO:0000256" key="1">
    <source>
        <dbReference type="SAM" id="Phobius"/>
    </source>
</evidence>
<dbReference type="EMBL" id="FWYB01000018">
    <property type="protein sequence ID" value="SMD15168.1"/>
    <property type="molecule type" value="Genomic_DNA"/>
</dbReference>
<dbReference type="STRING" id="475255.SAMN04488101_11829"/>
<evidence type="ECO:0000313" key="5">
    <source>
        <dbReference type="Proteomes" id="UP000192678"/>
    </source>
</evidence>
<feature type="domain" description="Protein FecR C-terminal" evidence="3">
    <location>
        <begin position="326"/>
        <end position="394"/>
    </location>
</feature>
<dbReference type="Pfam" id="PF04773">
    <property type="entry name" value="FecR"/>
    <property type="match status" value="1"/>
</dbReference>
<dbReference type="InterPro" id="IPR006860">
    <property type="entry name" value="FecR"/>
</dbReference>
<dbReference type="InterPro" id="IPR012373">
    <property type="entry name" value="Ferrdict_sens_TM"/>
</dbReference>
<organism evidence="4 5">
    <name type="scientific">Pedobacter nyackensis</name>
    <dbReference type="NCBI Taxonomy" id="475255"/>
    <lineage>
        <taxon>Bacteria</taxon>
        <taxon>Pseudomonadati</taxon>
        <taxon>Bacteroidota</taxon>
        <taxon>Sphingobacteriia</taxon>
        <taxon>Sphingobacteriales</taxon>
        <taxon>Sphingobacteriaceae</taxon>
        <taxon>Pedobacter</taxon>
    </lineage>
</organism>
<protein>
    <submittedName>
        <fullName evidence="4">FecR family protein</fullName>
    </submittedName>
</protein>
<sequence>MYITMEKEHFLSLVERYLDNTATPDEKILVEAYCDRMGEKKYSVFSPEQEETLKTRLLFKIEEDLWGDQKLDTNKARRSRFVLPFRWLAAAVILIIVGTALFLIKPNKLQTPVQIDYASRILAGGDRAILILGDGSKIDLGKADKGHIADQRGQEIKKTAEGRLVYDLVASDLSAESSKVTFNTVITPNGGKFQVVLSDGTKVWLNSASSVRYPSTFSKDNRVIELEGEGYFEVAHDSSRPFIVKTGKQHVEVFGTHFNISAYDDDGMTRTTLLEGSVAVRPLVSSGSKYSRIARLVPGQQSQLKGTELLVNNVDAEAAIDWKNGKFIFRNESLKSIMRKLSRWYDIEVDYKGNVENLPFGGRISRSKNLKEALRILTLTGDVNVKVEGRRVTIMP</sequence>
<reference evidence="4 5" key="1">
    <citation type="submission" date="2017-04" db="EMBL/GenBank/DDBJ databases">
        <authorList>
            <person name="Afonso C.L."/>
            <person name="Miller P.J."/>
            <person name="Scott M.A."/>
            <person name="Spackman E."/>
            <person name="Goraichik I."/>
            <person name="Dimitrov K.M."/>
            <person name="Suarez D.L."/>
            <person name="Swayne D.E."/>
        </authorList>
    </citation>
    <scope>NUCLEOTIDE SEQUENCE [LARGE SCALE GENOMIC DNA]</scope>
    <source>
        <strain evidence="4 5">DSM 19625</strain>
    </source>
</reference>
<dbReference type="PANTHER" id="PTHR30273:SF2">
    <property type="entry name" value="PROTEIN FECR"/>
    <property type="match status" value="1"/>
</dbReference>
<dbReference type="Gene3D" id="3.55.50.30">
    <property type="match status" value="1"/>
</dbReference>
<evidence type="ECO:0000259" key="2">
    <source>
        <dbReference type="Pfam" id="PF04773"/>
    </source>
</evidence>
<evidence type="ECO:0000313" key="4">
    <source>
        <dbReference type="EMBL" id="SMD15168.1"/>
    </source>
</evidence>
<dbReference type="Gene3D" id="2.60.120.1440">
    <property type="match status" value="1"/>
</dbReference>
<dbReference type="InterPro" id="IPR032508">
    <property type="entry name" value="FecR_C"/>
</dbReference>
<keyword evidence="1" id="KW-0812">Transmembrane</keyword>
<accession>A0A1W2F135</accession>
<feature type="transmembrane region" description="Helical" evidence="1">
    <location>
        <begin position="85"/>
        <end position="104"/>
    </location>
</feature>
<keyword evidence="5" id="KW-1185">Reference proteome</keyword>
<keyword evidence="1" id="KW-1133">Transmembrane helix</keyword>
<dbReference type="GO" id="GO:0016989">
    <property type="term" value="F:sigma factor antagonist activity"/>
    <property type="evidence" value="ECO:0007669"/>
    <property type="project" value="TreeGrafter"/>
</dbReference>
<dbReference type="AlphaFoldDB" id="A0A1W2F135"/>
<dbReference type="PANTHER" id="PTHR30273">
    <property type="entry name" value="PERIPLASMIC SIGNAL SENSOR AND SIGMA FACTOR ACTIVATOR FECR-RELATED"/>
    <property type="match status" value="1"/>
</dbReference>